<protein>
    <submittedName>
        <fullName evidence="2">Uncharacterized protein</fullName>
    </submittedName>
</protein>
<organism evidence="2 3">
    <name type="scientific">Streblomastix strix</name>
    <dbReference type="NCBI Taxonomy" id="222440"/>
    <lineage>
        <taxon>Eukaryota</taxon>
        <taxon>Metamonada</taxon>
        <taxon>Preaxostyla</taxon>
        <taxon>Oxymonadida</taxon>
        <taxon>Streblomastigidae</taxon>
        <taxon>Streblomastix</taxon>
    </lineage>
</organism>
<comment type="caution">
    <text evidence="2">The sequence shown here is derived from an EMBL/GenBank/DDBJ whole genome shotgun (WGS) entry which is preliminary data.</text>
</comment>
<reference evidence="2 3" key="1">
    <citation type="submission" date="2019-03" db="EMBL/GenBank/DDBJ databases">
        <title>Single cell metagenomics reveals metabolic interactions within the superorganism composed of flagellate Streblomastix strix and complex community of Bacteroidetes bacteria on its surface.</title>
        <authorList>
            <person name="Treitli S.C."/>
            <person name="Kolisko M."/>
            <person name="Husnik F."/>
            <person name="Keeling P."/>
            <person name="Hampl V."/>
        </authorList>
    </citation>
    <scope>NUCLEOTIDE SEQUENCE [LARGE SCALE GENOMIC DNA]</scope>
    <source>
        <strain evidence="2">ST1C</strain>
    </source>
</reference>
<sequence length="70" mass="8146">MCTKSAVVNQRIEGAYFKSFVICVWLLSYDEKQDEDDDYEEEDDDEEDYSGVYTAGDYTTQGQADWVYTT</sequence>
<dbReference type="AlphaFoldDB" id="A0A5J4VDA3"/>
<feature type="region of interest" description="Disordered" evidence="1">
    <location>
        <begin position="33"/>
        <end position="53"/>
    </location>
</feature>
<evidence type="ECO:0000313" key="2">
    <source>
        <dbReference type="EMBL" id="KAA6380477.1"/>
    </source>
</evidence>
<dbReference type="Proteomes" id="UP000324800">
    <property type="component" value="Unassembled WGS sequence"/>
</dbReference>
<name>A0A5J4VDA3_9EUKA</name>
<dbReference type="EMBL" id="SNRW01007873">
    <property type="protein sequence ID" value="KAA6380477.1"/>
    <property type="molecule type" value="Genomic_DNA"/>
</dbReference>
<feature type="compositionally biased region" description="Acidic residues" evidence="1">
    <location>
        <begin position="33"/>
        <end position="49"/>
    </location>
</feature>
<evidence type="ECO:0000256" key="1">
    <source>
        <dbReference type="SAM" id="MobiDB-lite"/>
    </source>
</evidence>
<evidence type="ECO:0000313" key="3">
    <source>
        <dbReference type="Proteomes" id="UP000324800"/>
    </source>
</evidence>
<accession>A0A5J4VDA3</accession>
<proteinExistence type="predicted"/>
<gene>
    <name evidence="2" type="ORF">EZS28_023998</name>
</gene>